<keyword evidence="8" id="KW-1185">Reference proteome</keyword>
<dbReference type="Proteomes" id="UP001216828">
    <property type="component" value="Chromosome"/>
</dbReference>
<dbReference type="PANTHER" id="PTHR33420">
    <property type="entry name" value="FIMBRIAL SUBUNIT ELFA-RELATED"/>
    <property type="match status" value="1"/>
</dbReference>
<dbReference type="SUPFAM" id="SSF49401">
    <property type="entry name" value="Bacterial adhesins"/>
    <property type="match status" value="1"/>
</dbReference>
<feature type="chain" id="PRO_5046722917" evidence="5">
    <location>
        <begin position="22"/>
        <end position="169"/>
    </location>
</feature>
<keyword evidence="4" id="KW-0281">Fimbrium</keyword>
<keyword evidence="3 5" id="KW-0732">Signal</keyword>
<protein>
    <submittedName>
        <fullName evidence="7">Fimbrial protein</fullName>
    </submittedName>
</protein>
<evidence type="ECO:0000256" key="2">
    <source>
        <dbReference type="ARBA" id="ARBA00006671"/>
    </source>
</evidence>
<evidence type="ECO:0000256" key="5">
    <source>
        <dbReference type="SAM" id="SignalP"/>
    </source>
</evidence>
<evidence type="ECO:0000259" key="6">
    <source>
        <dbReference type="Pfam" id="PF00419"/>
    </source>
</evidence>
<dbReference type="PANTHER" id="PTHR33420:SF3">
    <property type="entry name" value="FIMBRIAL SUBUNIT ELFA"/>
    <property type="match status" value="1"/>
</dbReference>
<dbReference type="InterPro" id="IPR000259">
    <property type="entry name" value="Adhesion_dom_fimbrial"/>
</dbReference>
<feature type="domain" description="Fimbrial-type adhesion" evidence="6">
    <location>
        <begin position="27"/>
        <end position="168"/>
    </location>
</feature>
<evidence type="ECO:0000256" key="4">
    <source>
        <dbReference type="ARBA" id="ARBA00023263"/>
    </source>
</evidence>
<organism evidence="7 8">
    <name type="scientific">Stenotrophomonas forensis</name>
    <dbReference type="NCBI Taxonomy" id="2871169"/>
    <lineage>
        <taxon>Bacteria</taxon>
        <taxon>Pseudomonadati</taxon>
        <taxon>Pseudomonadota</taxon>
        <taxon>Gammaproteobacteria</taxon>
        <taxon>Lysobacterales</taxon>
        <taxon>Lysobacteraceae</taxon>
        <taxon>Stenotrophomonas</taxon>
        <taxon>Stenotrophomonas maltophilia group</taxon>
    </lineage>
</organism>
<proteinExistence type="inferred from homology"/>
<dbReference type="EMBL" id="CP082270">
    <property type="protein sequence ID" value="WDM64298.1"/>
    <property type="molecule type" value="Genomic_DNA"/>
</dbReference>
<reference evidence="7 8" key="1">
    <citation type="submission" date="2021-08" db="EMBL/GenBank/DDBJ databases">
        <title>Stenotrophomonas forensis sp. nov., isolated from contaminated viral transport media.</title>
        <authorList>
            <person name="Nguyen S.V."/>
            <person name="Edwards D."/>
            <person name="Scott S."/>
            <person name="Doss J."/>
            <person name="Merid S."/>
            <person name="Zelaya E."/>
            <person name="Maza C."/>
            <person name="Mann M."/>
            <person name="Hamilton B."/>
            <person name="Blackwell R."/>
            <person name="Tran A."/>
            <person name="Hauser J."/>
        </authorList>
    </citation>
    <scope>NUCLEOTIDE SEQUENCE [LARGE SCALE GENOMIC DNA]</scope>
    <source>
        <strain evidence="7 8">DFS-20110405</strain>
    </source>
</reference>
<accession>A0ABY7Y2V9</accession>
<dbReference type="Pfam" id="PF00419">
    <property type="entry name" value="Fimbrial"/>
    <property type="match status" value="1"/>
</dbReference>
<dbReference type="InterPro" id="IPR050263">
    <property type="entry name" value="Bact_Fimbrial_Adh_Pro"/>
</dbReference>
<evidence type="ECO:0000313" key="7">
    <source>
        <dbReference type="EMBL" id="WDM64298.1"/>
    </source>
</evidence>
<evidence type="ECO:0000313" key="8">
    <source>
        <dbReference type="Proteomes" id="UP001216828"/>
    </source>
</evidence>
<sequence length="169" mass="17003">MKTSHLVCAALLIAAAPLAHADSATITVTGKVLPGTCTIAPTVAVALDDIDATDLKAGHDNGLKPAVLNFTSCVGVAGIDLTFDGTDDAAQDGHWKNLASTGGATGVAVALLEGTAGNVFLKKTAKRSVVVNGAATAKFDMRTGYFRDASTPLTAGTVSSQITVTAAYK</sequence>
<dbReference type="InterPro" id="IPR008966">
    <property type="entry name" value="Adhesion_dom_sf"/>
</dbReference>
<comment type="similarity">
    <text evidence="2">Belongs to the fimbrial protein family.</text>
</comment>
<comment type="subcellular location">
    <subcellularLocation>
        <location evidence="1">Fimbrium</location>
    </subcellularLocation>
</comment>
<dbReference type="Gene3D" id="2.60.40.1090">
    <property type="entry name" value="Fimbrial-type adhesion domain"/>
    <property type="match status" value="1"/>
</dbReference>
<feature type="signal peptide" evidence="5">
    <location>
        <begin position="1"/>
        <end position="21"/>
    </location>
</feature>
<gene>
    <name evidence="7" type="ORF">K5L94_03075</name>
</gene>
<dbReference type="InterPro" id="IPR036937">
    <property type="entry name" value="Adhesion_dom_fimbrial_sf"/>
</dbReference>
<dbReference type="RefSeq" id="WP_274511984.1">
    <property type="nucleotide sequence ID" value="NZ_CP082270.1"/>
</dbReference>
<evidence type="ECO:0000256" key="1">
    <source>
        <dbReference type="ARBA" id="ARBA00004561"/>
    </source>
</evidence>
<evidence type="ECO:0000256" key="3">
    <source>
        <dbReference type="ARBA" id="ARBA00022729"/>
    </source>
</evidence>
<name>A0ABY7Y2V9_9GAMM</name>